<proteinExistence type="predicted"/>
<reference evidence="2 3" key="1">
    <citation type="submission" date="2020-01" db="EMBL/GenBank/DDBJ databases">
        <title>Paenibacillus sp. nov., isolated from tomato rhizosphere.</title>
        <authorList>
            <person name="Weon H.-Y."/>
            <person name="Lee S.A."/>
        </authorList>
    </citation>
    <scope>NUCLEOTIDE SEQUENCE [LARGE SCALE GENOMIC DNA]</scope>
    <source>
        <strain evidence="2 3">12200R-189</strain>
    </source>
</reference>
<dbReference type="Gene3D" id="3.40.50.2000">
    <property type="entry name" value="Glycogen Phosphorylase B"/>
    <property type="match status" value="2"/>
</dbReference>
<dbReference type="PANTHER" id="PTHR43174:SF3">
    <property type="entry name" value="UDP-N-ACETYLGLUCOSAMINE 2-EPIMERASE"/>
    <property type="match status" value="1"/>
</dbReference>
<name>A0A6C0G540_9BACL</name>
<evidence type="ECO:0000313" key="3">
    <source>
        <dbReference type="Proteomes" id="UP000476064"/>
    </source>
</evidence>
<feature type="domain" description="UDP-N-acetylglucosamine 2-epimerase" evidence="1">
    <location>
        <begin position="25"/>
        <end position="369"/>
    </location>
</feature>
<dbReference type="NCBIfam" id="TIGR03568">
    <property type="entry name" value="NeuC_NnaA"/>
    <property type="match status" value="1"/>
</dbReference>
<protein>
    <submittedName>
        <fullName evidence="2">UDP-N-acetylglucosamine 2-epimerase (Hydrolyzing)</fullName>
        <ecNumber evidence="2">3.2.1.183</ecNumber>
    </submittedName>
</protein>
<dbReference type="InterPro" id="IPR029767">
    <property type="entry name" value="WecB-like"/>
</dbReference>
<evidence type="ECO:0000313" key="2">
    <source>
        <dbReference type="EMBL" id="QHT63433.1"/>
    </source>
</evidence>
<keyword evidence="2" id="KW-0378">Hydrolase</keyword>
<dbReference type="Proteomes" id="UP000476064">
    <property type="component" value="Chromosome"/>
</dbReference>
<sequence>MTRRYKLCVITATRAEYGLLSSVIKQIQDDPECELQLIATGTHLEPEFGLTYKEIEDDGVPITRKIPIYQGGEDAQVLTTMAAASSGIGQAIVELAPDMVVLLGDRYELLPIAGACVVLRIPIAHISGGEVSEGAYDEYIRHAVSKLSYLHFTSTEAYRDRVIQLGESPRRVFNVGDLGIANIKRLKRWTKAQLEQDLGIAIGDRLLQVTFHPTTLENDSERQFGELLAALNERPGYQIVFTRPNADSGSASINRMIDAFIADNAHRSCAFASLGYVRFLSLVSYCVAMVGNSSSGVVEVPSLQVGSINIGNRQRGRICADTVIHCSPDKDEIVAALDRVGSEAYKELVRSAANPYDSDGTAVQIVQRMKACLADYQGMHKTFYRGARDDSY</sequence>
<keyword evidence="3" id="KW-1185">Reference proteome</keyword>
<dbReference type="SUPFAM" id="SSF53756">
    <property type="entry name" value="UDP-Glycosyltransferase/glycogen phosphorylase"/>
    <property type="match status" value="1"/>
</dbReference>
<evidence type="ECO:0000259" key="1">
    <source>
        <dbReference type="Pfam" id="PF02350"/>
    </source>
</evidence>
<organism evidence="2 3">
    <name type="scientific">Paenibacillus lycopersici</name>
    <dbReference type="NCBI Taxonomy" id="2704462"/>
    <lineage>
        <taxon>Bacteria</taxon>
        <taxon>Bacillati</taxon>
        <taxon>Bacillota</taxon>
        <taxon>Bacilli</taxon>
        <taxon>Bacillales</taxon>
        <taxon>Paenibacillaceae</taxon>
        <taxon>Paenibacillus</taxon>
    </lineage>
</organism>
<dbReference type="GO" id="GO:0006047">
    <property type="term" value="P:UDP-N-acetylglucosamine metabolic process"/>
    <property type="evidence" value="ECO:0007669"/>
    <property type="project" value="InterPro"/>
</dbReference>
<dbReference type="PANTHER" id="PTHR43174">
    <property type="entry name" value="UDP-N-ACETYLGLUCOSAMINE 2-EPIMERASE"/>
    <property type="match status" value="1"/>
</dbReference>
<dbReference type="AlphaFoldDB" id="A0A6C0G540"/>
<dbReference type="InterPro" id="IPR003331">
    <property type="entry name" value="UDP_GlcNAc_Epimerase_2_dom"/>
</dbReference>
<dbReference type="Pfam" id="PF02350">
    <property type="entry name" value="Epimerase_2"/>
    <property type="match status" value="1"/>
</dbReference>
<dbReference type="RefSeq" id="WP_162359968.1">
    <property type="nucleotide sequence ID" value="NZ_CP048209.1"/>
</dbReference>
<dbReference type="EC" id="3.2.1.183" evidence="2"/>
<dbReference type="InterPro" id="IPR020004">
    <property type="entry name" value="UDP-GlcNAc_Epase"/>
</dbReference>
<keyword evidence="2" id="KW-0326">Glycosidase</keyword>
<dbReference type="GO" id="GO:0004553">
    <property type="term" value="F:hydrolase activity, hydrolyzing O-glycosyl compounds"/>
    <property type="evidence" value="ECO:0007669"/>
    <property type="project" value="InterPro"/>
</dbReference>
<dbReference type="KEGG" id="plyc:GXP70_28095"/>
<dbReference type="EMBL" id="CP048209">
    <property type="protein sequence ID" value="QHT63433.1"/>
    <property type="molecule type" value="Genomic_DNA"/>
</dbReference>
<accession>A0A6C0G540</accession>
<gene>
    <name evidence="2" type="primary">neuC</name>
    <name evidence="2" type="ORF">GXP70_28095</name>
</gene>
<dbReference type="CDD" id="cd03786">
    <property type="entry name" value="GTB_UDP-GlcNAc_2-Epimerase"/>
    <property type="match status" value="1"/>
</dbReference>